<dbReference type="SUPFAM" id="SSF81383">
    <property type="entry name" value="F-box domain"/>
    <property type="match status" value="1"/>
</dbReference>
<dbReference type="InterPro" id="IPR036047">
    <property type="entry name" value="F-box-like_dom_sf"/>
</dbReference>
<keyword evidence="3" id="KW-1185">Reference proteome</keyword>
<sequence length="345" mass="40504">MSTDIIKPRLVTEILIKIFKNLGIRDLLSVLLVNQEWCQVAIPIYWRAPFSYKKKRSILALKIYRLFLEQENNTNHSSQTTIQTLPTLYDYPFFLKELNFTNLLELDKDITNVDAILKMLTSREIRITTFIMDNTGTGNDNIYGLWTKSCYAPIFSSLVHVEIYPPFPKNRVIKALANNCSNLFHLDINLYDNCPSRVLELINDLNQLFSNRKRLLNIRLVFPKGPGKLLIKALQSRLECFKHIELAKWTFNDCDWKWLKKCQNLAEFAITNPQTQVFDVLGIESELYRLRISKNSKITTTHWHLDKDNKVDKISFESSFYFHPKKPPAEPYHDESLEEFLLHKL</sequence>
<evidence type="ECO:0000313" key="3">
    <source>
        <dbReference type="Proteomes" id="UP000789759"/>
    </source>
</evidence>
<dbReference type="InterPro" id="IPR001810">
    <property type="entry name" value="F-box_dom"/>
</dbReference>
<evidence type="ECO:0000313" key="2">
    <source>
        <dbReference type="EMBL" id="CAG8724203.1"/>
    </source>
</evidence>
<dbReference type="Proteomes" id="UP000789759">
    <property type="component" value="Unassembled WGS sequence"/>
</dbReference>
<proteinExistence type="predicted"/>
<comment type="caution">
    <text evidence="2">The sequence shown here is derived from an EMBL/GenBank/DDBJ whole genome shotgun (WGS) entry which is preliminary data.</text>
</comment>
<dbReference type="Pfam" id="PF12937">
    <property type="entry name" value="F-box-like"/>
    <property type="match status" value="1"/>
</dbReference>
<feature type="domain" description="F-box" evidence="1">
    <location>
        <begin position="12"/>
        <end position="50"/>
    </location>
</feature>
<accession>A0A9N9I7R0</accession>
<gene>
    <name evidence="2" type="ORF">CPELLU_LOCUS13072</name>
</gene>
<reference evidence="2" key="1">
    <citation type="submission" date="2021-06" db="EMBL/GenBank/DDBJ databases">
        <authorList>
            <person name="Kallberg Y."/>
            <person name="Tangrot J."/>
            <person name="Rosling A."/>
        </authorList>
    </citation>
    <scope>NUCLEOTIDE SEQUENCE</scope>
    <source>
        <strain evidence="2">FL966</strain>
    </source>
</reference>
<dbReference type="AlphaFoldDB" id="A0A9N9I7R0"/>
<dbReference type="OrthoDB" id="2370376at2759"/>
<name>A0A9N9I7R0_9GLOM</name>
<protein>
    <submittedName>
        <fullName evidence="2">14042_t:CDS:1</fullName>
    </submittedName>
</protein>
<organism evidence="2 3">
    <name type="scientific">Cetraspora pellucida</name>
    <dbReference type="NCBI Taxonomy" id="1433469"/>
    <lineage>
        <taxon>Eukaryota</taxon>
        <taxon>Fungi</taxon>
        <taxon>Fungi incertae sedis</taxon>
        <taxon>Mucoromycota</taxon>
        <taxon>Glomeromycotina</taxon>
        <taxon>Glomeromycetes</taxon>
        <taxon>Diversisporales</taxon>
        <taxon>Gigasporaceae</taxon>
        <taxon>Cetraspora</taxon>
    </lineage>
</organism>
<dbReference type="EMBL" id="CAJVQA010013428">
    <property type="protein sequence ID" value="CAG8724203.1"/>
    <property type="molecule type" value="Genomic_DNA"/>
</dbReference>
<evidence type="ECO:0000259" key="1">
    <source>
        <dbReference type="Pfam" id="PF12937"/>
    </source>
</evidence>
<dbReference type="CDD" id="cd09917">
    <property type="entry name" value="F-box_SF"/>
    <property type="match status" value="1"/>
</dbReference>